<proteinExistence type="predicted"/>
<organism evidence="2 3">
    <name type="scientific">Mycena pura</name>
    <dbReference type="NCBI Taxonomy" id="153505"/>
    <lineage>
        <taxon>Eukaryota</taxon>
        <taxon>Fungi</taxon>
        <taxon>Dikarya</taxon>
        <taxon>Basidiomycota</taxon>
        <taxon>Agaricomycotina</taxon>
        <taxon>Agaricomycetes</taxon>
        <taxon>Agaricomycetidae</taxon>
        <taxon>Agaricales</taxon>
        <taxon>Marasmiineae</taxon>
        <taxon>Mycenaceae</taxon>
        <taxon>Mycena</taxon>
    </lineage>
</organism>
<dbReference type="AlphaFoldDB" id="A0AAD6ULK4"/>
<protein>
    <submittedName>
        <fullName evidence="2">Uncharacterized protein</fullName>
    </submittedName>
</protein>
<dbReference type="EMBL" id="JARJCW010000166">
    <property type="protein sequence ID" value="KAJ7189788.1"/>
    <property type="molecule type" value="Genomic_DNA"/>
</dbReference>
<gene>
    <name evidence="2" type="ORF">GGX14DRAFT_408543</name>
</gene>
<evidence type="ECO:0000256" key="1">
    <source>
        <dbReference type="SAM" id="MobiDB-lite"/>
    </source>
</evidence>
<feature type="region of interest" description="Disordered" evidence="1">
    <location>
        <begin position="215"/>
        <end position="234"/>
    </location>
</feature>
<dbReference type="Proteomes" id="UP001219525">
    <property type="component" value="Unassembled WGS sequence"/>
</dbReference>
<name>A0AAD6ULK4_9AGAR</name>
<comment type="caution">
    <text evidence="2">The sequence shown here is derived from an EMBL/GenBank/DDBJ whole genome shotgun (WGS) entry which is preliminary data.</text>
</comment>
<evidence type="ECO:0000313" key="3">
    <source>
        <dbReference type="Proteomes" id="UP001219525"/>
    </source>
</evidence>
<evidence type="ECO:0000313" key="2">
    <source>
        <dbReference type="EMBL" id="KAJ7189788.1"/>
    </source>
</evidence>
<reference evidence="2" key="1">
    <citation type="submission" date="2023-03" db="EMBL/GenBank/DDBJ databases">
        <title>Massive genome expansion in bonnet fungi (Mycena s.s.) driven by repeated elements and novel gene families across ecological guilds.</title>
        <authorList>
            <consortium name="Lawrence Berkeley National Laboratory"/>
            <person name="Harder C.B."/>
            <person name="Miyauchi S."/>
            <person name="Viragh M."/>
            <person name="Kuo A."/>
            <person name="Thoen E."/>
            <person name="Andreopoulos B."/>
            <person name="Lu D."/>
            <person name="Skrede I."/>
            <person name="Drula E."/>
            <person name="Henrissat B."/>
            <person name="Morin E."/>
            <person name="Kohler A."/>
            <person name="Barry K."/>
            <person name="LaButti K."/>
            <person name="Morin E."/>
            <person name="Salamov A."/>
            <person name="Lipzen A."/>
            <person name="Mereny Z."/>
            <person name="Hegedus B."/>
            <person name="Baldrian P."/>
            <person name="Stursova M."/>
            <person name="Weitz H."/>
            <person name="Taylor A."/>
            <person name="Grigoriev I.V."/>
            <person name="Nagy L.G."/>
            <person name="Martin F."/>
            <person name="Kauserud H."/>
        </authorList>
    </citation>
    <scope>NUCLEOTIDE SEQUENCE</scope>
    <source>
        <strain evidence="2">9144</strain>
    </source>
</reference>
<sequence>MLVAPSKNLTISETEIRIPLRVKDLILKKDLSSSRPIAWLYRVRQQSPASARLNQKSGPASLRVSRRVVEFTAIKCHRKKKPRVEGSERDPKVADRRRTGGEMAMTIEATAPKWPTKGSQIVYQAVPGHKAAEFIFISVVVFAVDVEGDGERTRSLPVCFGRAHRRLSLAAQAPATFGDRDALASPRKAGSQLSSHDHFPTYPAFFFYLRGLSRPPSHPHRRTPAPTSDDRDHDAPATRLRVALAFCTQASSCLSCIFSQTRLAIALGVAAHCSDGLLQTAARDKLWTVKTEVRERRASSL</sequence>
<accession>A0AAD6ULK4</accession>
<keyword evidence="3" id="KW-1185">Reference proteome</keyword>